<feature type="domain" description="PTS EIIB type-4" evidence="8">
    <location>
        <begin position="1"/>
        <end position="158"/>
    </location>
</feature>
<evidence type="ECO:0000256" key="5">
    <source>
        <dbReference type="ARBA" id="ARBA00022679"/>
    </source>
</evidence>
<dbReference type="GO" id="GO:0009401">
    <property type="term" value="P:phosphoenolpyruvate-dependent sugar phosphotransferase system"/>
    <property type="evidence" value="ECO:0007669"/>
    <property type="project" value="UniProtKB-KW"/>
</dbReference>
<evidence type="ECO:0000256" key="3">
    <source>
        <dbReference type="ARBA" id="ARBA00022490"/>
    </source>
</evidence>
<dbReference type="InterPro" id="IPR036667">
    <property type="entry name" value="PTS_IIB_sorbose-sp_sf"/>
</dbReference>
<sequence length="158" mass="17143">MIKLTRIDDRLVHGQVAFTWVPALGVDCLLVANDKVAKDEFQKMTLNLAKPANTKLVIKTLADAIVFLNDEKNGKANVLILINSIKDAATLAAGVPAITSINFGGIRGKAGSRLISKAIAITDDDVPVLQEMLQKNIELEIRQVPTDSKQKVESLLDK</sequence>
<keyword evidence="3" id="KW-0963">Cytoplasm</keyword>
<dbReference type="GO" id="GO:0016301">
    <property type="term" value="F:kinase activity"/>
    <property type="evidence" value="ECO:0007669"/>
    <property type="project" value="UniProtKB-KW"/>
</dbReference>
<dbReference type="Pfam" id="PF03830">
    <property type="entry name" value="PTSIIB_sorb"/>
    <property type="match status" value="1"/>
</dbReference>
<keyword evidence="2" id="KW-0813">Transport</keyword>
<dbReference type="InterPro" id="IPR004720">
    <property type="entry name" value="PTS_IIB_sorbose-sp"/>
</dbReference>
<gene>
    <name evidence="9" type="ORF">D4L85_04655</name>
</gene>
<dbReference type="OrthoDB" id="9788818at2"/>
<dbReference type="AlphaFoldDB" id="A0A385SKH4"/>
<dbReference type="Proteomes" id="UP000266183">
    <property type="component" value="Chromosome"/>
</dbReference>
<evidence type="ECO:0000256" key="7">
    <source>
        <dbReference type="ARBA" id="ARBA00022777"/>
    </source>
</evidence>
<evidence type="ECO:0000256" key="2">
    <source>
        <dbReference type="ARBA" id="ARBA00022448"/>
    </source>
</evidence>
<evidence type="ECO:0000259" key="8">
    <source>
        <dbReference type="PROSITE" id="PS51101"/>
    </source>
</evidence>
<keyword evidence="4" id="KW-0762">Sugar transport</keyword>
<name>A0A385SKH4_9BACT</name>
<dbReference type="Gene3D" id="3.40.35.10">
    <property type="entry name" value="Phosphotransferase system, sorbose subfamily IIB component"/>
    <property type="match status" value="1"/>
</dbReference>
<evidence type="ECO:0000256" key="4">
    <source>
        <dbReference type="ARBA" id="ARBA00022597"/>
    </source>
</evidence>
<comment type="subcellular location">
    <subcellularLocation>
        <location evidence="1">Cytoplasm</location>
    </subcellularLocation>
</comment>
<keyword evidence="10" id="KW-1185">Reference proteome</keyword>
<evidence type="ECO:0000313" key="10">
    <source>
        <dbReference type="Proteomes" id="UP000266183"/>
    </source>
</evidence>
<accession>A0A385SKH4</accession>
<dbReference type="GO" id="GO:0008982">
    <property type="term" value="F:protein-N(PI)-phosphohistidine-sugar phosphotransferase activity"/>
    <property type="evidence" value="ECO:0007669"/>
    <property type="project" value="InterPro"/>
</dbReference>
<keyword evidence="5" id="KW-0808">Transferase</keyword>
<dbReference type="SUPFAM" id="SSF52728">
    <property type="entry name" value="PTS IIb component"/>
    <property type="match status" value="1"/>
</dbReference>
<dbReference type="PROSITE" id="PS51101">
    <property type="entry name" value="PTS_EIIB_TYPE_4"/>
    <property type="match status" value="1"/>
</dbReference>
<dbReference type="RefSeq" id="WP_119753217.1">
    <property type="nucleotide sequence ID" value="NZ_CP032382.1"/>
</dbReference>
<keyword evidence="7" id="KW-0418">Kinase</keyword>
<dbReference type="GO" id="GO:0005737">
    <property type="term" value="C:cytoplasm"/>
    <property type="evidence" value="ECO:0007669"/>
    <property type="project" value="UniProtKB-SubCell"/>
</dbReference>
<protein>
    <submittedName>
        <fullName evidence="9">PTS mannose/fructose/sorbose transporter subunit IIB</fullName>
    </submittedName>
</protein>
<proteinExistence type="predicted"/>
<evidence type="ECO:0000313" key="9">
    <source>
        <dbReference type="EMBL" id="AYB29910.1"/>
    </source>
</evidence>
<organism evidence="9 10">
    <name type="scientific">Chryseolinea soli</name>
    <dbReference type="NCBI Taxonomy" id="2321403"/>
    <lineage>
        <taxon>Bacteria</taxon>
        <taxon>Pseudomonadati</taxon>
        <taxon>Bacteroidota</taxon>
        <taxon>Cytophagia</taxon>
        <taxon>Cytophagales</taxon>
        <taxon>Fulvivirgaceae</taxon>
        <taxon>Chryseolinea</taxon>
    </lineage>
</organism>
<reference evidence="10" key="1">
    <citation type="submission" date="2018-09" db="EMBL/GenBank/DDBJ databases">
        <title>Chryseolinea sp. KIS68-18 isolated from soil.</title>
        <authorList>
            <person name="Weon H.-Y."/>
            <person name="Kwon S.-W."/>
            <person name="Lee S.A."/>
        </authorList>
    </citation>
    <scope>NUCLEOTIDE SEQUENCE [LARGE SCALE GENOMIC DNA]</scope>
    <source>
        <strain evidence="10">KIS68-18</strain>
    </source>
</reference>
<dbReference type="EMBL" id="CP032382">
    <property type="protein sequence ID" value="AYB29910.1"/>
    <property type="molecule type" value="Genomic_DNA"/>
</dbReference>
<dbReference type="KEGG" id="chk:D4L85_04655"/>
<evidence type="ECO:0000256" key="6">
    <source>
        <dbReference type="ARBA" id="ARBA00022683"/>
    </source>
</evidence>
<keyword evidence="6" id="KW-0598">Phosphotransferase system</keyword>
<evidence type="ECO:0000256" key="1">
    <source>
        <dbReference type="ARBA" id="ARBA00004496"/>
    </source>
</evidence>